<dbReference type="PROSITE" id="PS51257">
    <property type="entry name" value="PROKAR_LIPOPROTEIN"/>
    <property type="match status" value="1"/>
</dbReference>
<sequence length="300" mass="31668">MRPGLRRSTSLAGAATAVLLVGCGVPLQRPTDVGEQAPPGPTREHWALSHRVPGSTSVRVVGQRVDAYAESTTVSLGRDASGAEVRCSVSVSAPGWGGPENMVGEKVPTTVQGRPAVRNGAGAEGDYLIWQRADGAWTQSMCEDEGQSAFQDRLAEIVVDEPSEILLPFDVSLPAGLEVSSVEQDVPSGETTVRLAGAGRVGTEEGALVLSFDGELDQPEGRKTVINGRPAMIDETARFPGVCLDVQGHDVCVRTDASDTGPYPDRSAELPMIMALAESLRFPDDLEDRSSWTAAQDVFG</sequence>
<proteinExistence type="predicted"/>
<dbReference type="RefSeq" id="WP_183339449.1">
    <property type="nucleotide sequence ID" value="NZ_JACHZG010000001.1"/>
</dbReference>
<dbReference type="AlphaFoldDB" id="A0A7W5JX64"/>
<gene>
    <name evidence="1" type="ORF">FHX39_002859</name>
</gene>
<evidence type="ECO:0008006" key="3">
    <source>
        <dbReference type="Google" id="ProtNLM"/>
    </source>
</evidence>
<comment type="caution">
    <text evidence="1">The sequence shown here is derived from an EMBL/GenBank/DDBJ whole genome shotgun (WGS) entry which is preliminary data.</text>
</comment>
<name>A0A7W5JX64_9ACTN</name>
<keyword evidence="2" id="KW-1185">Reference proteome</keyword>
<dbReference type="Proteomes" id="UP000565572">
    <property type="component" value="Unassembled WGS sequence"/>
</dbReference>
<reference evidence="1 2" key="1">
    <citation type="submission" date="2020-08" db="EMBL/GenBank/DDBJ databases">
        <title>Sequencing the genomes of 1000 actinobacteria strains.</title>
        <authorList>
            <person name="Klenk H.-P."/>
        </authorList>
    </citation>
    <scope>NUCLEOTIDE SEQUENCE [LARGE SCALE GENOMIC DNA]</scope>
    <source>
        <strain evidence="1 2">DSM 11053</strain>
    </source>
</reference>
<evidence type="ECO:0000313" key="2">
    <source>
        <dbReference type="Proteomes" id="UP000565572"/>
    </source>
</evidence>
<dbReference type="EMBL" id="JACHZG010000001">
    <property type="protein sequence ID" value="MBB3327915.1"/>
    <property type="molecule type" value="Genomic_DNA"/>
</dbReference>
<protein>
    <recommendedName>
        <fullName evidence="3">Lipoprotein</fullName>
    </recommendedName>
</protein>
<organism evidence="1 2">
    <name type="scientific">Microlunatus antarcticus</name>
    <dbReference type="NCBI Taxonomy" id="53388"/>
    <lineage>
        <taxon>Bacteria</taxon>
        <taxon>Bacillati</taxon>
        <taxon>Actinomycetota</taxon>
        <taxon>Actinomycetes</taxon>
        <taxon>Propionibacteriales</taxon>
        <taxon>Propionibacteriaceae</taxon>
        <taxon>Microlunatus</taxon>
    </lineage>
</organism>
<accession>A0A7W5JX64</accession>
<evidence type="ECO:0000313" key="1">
    <source>
        <dbReference type="EMBL" id="MBB3327915.1"/>
    </source>
</evidence>